<evidence type="ECO:0000259" key="12">
    <source>
        <dbReference type="Pfam" id="PF00060"/>
    </source>
</evidence>
<gene>
    <name evidence="13" type="primary">GRIN2A</name>
    <name evidence="13" type="ORF">AK812_SmicGene18783</name>
</gene>
<keyword evidence="2" id="KW-0813">Transport</keyword>
<dbReference type="OrthoDB" id="411652at2759"/>
<keyword evidence="9" id="KW-1071">Ligand-gated ion channel</keyword>
<reference evidence="13 14" key="1">
    <citation type="submission" date="2016-02" db="EMBL/GenBank/DDBJ databases">
        <title>Genome analysis of coral dinoflagellate symbionts highlights evolutionary adaptations to a symbiotic lifestyle.</title>
        <authorList>
            <person name="Aranda M."/>
            <person name="Li Y."/>
            <person name="Liew Y.J."/>
            <person name="Baumgarten S."/>
            <person name="Simakov O."/>
            <person name="Wilson M."/>
            <person name="Piel J."/>
            <person name="Ashoor H."/>
            <person name="Bougouffa S."/>
            <person name="Bajic V.B."/>
            <person name="Ryu T."/>
            <person name="Ravasi T."/>
            <person name="Bayer T."/>
            <person name="Micklem G."/>
            <person name="Kim H."/>
            <person name="Bhak J."/>
            <person name="Lajeunesse T.C."/>
            <person name="Voolstra C.R."/>
        </authorList>
    </citation>
    <scope>NUCLEOTIDE SEQUENCE [LARGE SCALE GENOMIC DNA]</scope>
    <source>
        <strain evidence="13 14">CCMP2467</strain>
    </source>
</reference>
<keyword evidence="7 13" id="KW-0675">Receptor</keyword>
<accession>A0A1Q9DUC1</accession>
<evidence type="ECO:0000256" key="9">
    <source>
        <dbReference type="ARBA" id="ARBA00023286"/>
    </source>
</evidence>
<evidence type="ECO:0000313" key="13">
    <source>
        <dbReference type="EMBL" id="OLP98741.1"/>
    </source>
</evidence>
<comment type="subcellular location">
    <subcellularLocation>
        <location evidence="1">Membrane</location>
        <topology evidence="1">Multi-pass membrane protein</topology>
    </subcellularLocation>
</comment>
<evidence type="ECO:0000256" key="11">
    <source>
        <dbReference type="SAM" id="Phobius"/>
    </source>
</evidence>
<proteinExistence type="predicted"/>
<dbReference type="Gene3D" id="1.10.287.70">
    <property type="match status" value="1"/>
</dbReference>
<feature type="transmembrane region" description="Helical" evidence="11">
    <location>
        <begin position="470"/>
        <end position="489"/>
    </location>
</feature>
<keyword evidence="3 11" id="KW-0812">Transmembrane</keyword>
<dbReference type="Proteomes" id="UP000186817">
    <property type="component" value="Unassembled WGS sequence"/>
</dbReference>
<protein>
    <submittedName>
        <fullName evidence="13">Glutamate receptor ionotropic, NMDA 2A</fullName>
    </submittedName>
</protein>
<keyword evidence="4 11" id="KW-1133">Transmembrane helix</keyword>
<organism evidence="13 14">
    <name type="scientific">Symbiodinium microadriaticum</name>
    <name type="common">Dinoflagellate</name>
    <name type="synonym">Zooxanthella microadriatica</name>
    <dbReference type="NCBI Taxonomy" id="2951"/>
    <lineage>
        <taxon>Eukaryota</taxon>
        <taxon>Sar</taxon>
        <taxon>Alveolata</taxon>
        <taxon>Dinophyceae</taxon>
        <taxon>Suessiales</taxon>
        <taxon>Symbiodiniaceae</taxon>
        <taxon>Symbiodinium</taxon>
    </lineage>
</organism>
<keyword evidence="14" id="KW-1185">Reference proteome</keyword>
<evidence type="ECO:0000256" key="4">
    <source>
        <dbReference type="ARBA" id="ARBA00022989"/>
    </source>
</evidence>
<evidence type="ECO:0000256" key="1">
    <source>
        <dbReference type="ARBA" id="ARBA00004141"/>
    </source>
</evidence>
<dbReference type="SUPFAM" id="SSF53850">
    <property type="entry name" value="Periplasmic binding protein-like II"/>
    <property type="match status" value="1"/>
</dbReference>
<dbReference type="GO" id="GO:0016020">
    <property type="term" value="C:membrane"/>
    <property type="evidence" value="ECO:0007669"/>
    <property type="project" value="UniProtKB-SubCell"/>
</dbReference>
<evidence type="ECO:0000256" key="2">
    <source>
        <dbReference type="ARBA" id="ARBA00022448"/>
    </source>
</evidence>
<evidence type="ECO:0000256" key="6">
    <source>
        <dbReference type="ARBA" id="ARBA00023136"/>
    </source>
</evidence>
<evidence type="ECO:0000256" key="7">
    <source>
        <dbReference type="ARBA" id="ARBA00023170"/>
    </source>
</evidence>
<feature type="domain" description="Ionotropic glutamate receptor C-terminal" evidence="12">
    <location>
        <begin position="210"/>
        <end position="476"/>
    </location>
</feature>
<keyword evidence="6 11" id="KW-0472">Membrane</keyword>
<dbReference type="InterPro" id="IPR001320">
    <property type="entry name" value="Iontro_rcpt_C"/>
</dbReference>
<evidence type="ECO:0000256" key="5">
    <source>
        <dbReference type="ARBA" id="ARBA00023065"/>
    </source>
</evidence>
<keyword evidence="5" id="KW-0406">Ion transport</keyword>
<keyword evidence="10" id="KW-0407">Ion channel</keyword>
<dbReference type="InterPro" id="IPR015683">
    <property type="entry name" value="Ionotropic_Glu_rcpt"/>
</dbReference>
<feature type="transmembrane region" description="Helical" evidence="11">
    <location>
        <begin position="208"/>
        <end position="230"/>
    </location>
</feature>
<feature type="transmembrane region" description="Helical" evidence="11">
    <location>
        <begin position="280"/>
        <end position="304"/>
    </location>
</feature>
<dbReference type="Pfam" id="PF00060">
    <property type="entry name" value="Lig_chan"/>
    <property type="match status" value="1"/>
</dbReference>
<evidence type="ECO:0000256" key="10">
    <source>
        <dbReference type="ARBA" id="ARBA00023303"/>
    </source>
</evidence>
<name>A0A1Q9DUC1_SYMMI</name>
<dbReference type="PANTHER" id="PTHR18966">
    <property type="entry name" value="IONOTROPIC GLUTAMATE RECEPTOR"/>
    <property type="match status" value="1"/>
</dbReference>
<dbReference type="EMBL" id="LSRX01000387">
    <property type="protein sequence ID" value="OLP98741.1"/>
    <property type="molecule type" value="Genomic_DNA"/>
</dbReference>
<evidence type="ECO:0000256" key="8">
    <source>
        <dbReference type="ARBA" id="ARBA00023180"/>
    </source>
</evidence>
<dbReference type="AlphaFoldDB" id="A0A1Q9DUC1"/>
<evidence type="ECO:0000313" key="14">
    <source>
        <dbReference type="Proteomes" id="UP000186817"/>
    </source>
</evidence>
<evidence type="ECO:0000256" key="3">
    <source>
        <dbReference type="ARBA" id="ARBA00022692"/>
    </source>
</evidence>
<keyword evidence="8" id="KW-0325">Glycoprotein</keyword>
<comment type="caution">
    <text evidence="13">The sequence shown here is derived from an EMBL/GenBank/DDBJ whole genome shotgun (WGS) entry which is preliminary data.</text>
</comment>
<dbReference type="GO" id="GO:0015276">
    <property type="term" value="F:ligand-gated monoatomic ion channel activity"/>
    <property type="evidence" value="ECO:0007669"/>
    <property type="project" value="InterPro"/>
</dbReference>
<sequence>MENMLLTSEDEAQSAQPFFYSRVSSLPKMALAVLLATFAQLANAVPGSAWRNDFCSEFQKVQAGTLQIEKALVGKHLTFVVPVFDMTDPTSSHWNDGEPVGTPENGMVITDKVHGFHASVLKAVSAVANFTYTIRLNTVEAASTTDWLLQESPNYDAVLGSWTDSLVRREAGFLQPYPLVEKDLNMIVRRQINNPSVWKVMFTFMKPFSASLWIMLFVCSLVTAVFMWFFETSRVSIEEGAEVEVSTAPEGALKSVWLSGLQFTGGGGYSPVTAWGRLLLLSWSFLIMVVGAAYTANLATFLIVHQTASTSLSSFEEAKQQNALVCSRMEWSIGEFMREIGEGKVRFVDVSPKHADGIREYMDDGKCEAYVSYKDIGKLYLNQKRFNAGCKYEFVGPTIKPLTGGWPISIIQHGCPQLLLTSLAVALKFLDKEGTLKHIWSDFASSQADMEESCNVPEVSDSASMGVRDMAGVLSLHALCLILAIAFWACCKLQPPPRRESMDERTTFKACWYEADEESASSVPEEAKVTPAEVDKACDEAMEALLGSEFKGLTSTKVRVDGKEEEVFLDSEGGPLMLRRDGSTTFAYVTYREVAKLNRRTKDRALGDFDVSGARELKFTYSLHCSNPEKELQWRL</sequence>